<dbReference type="PROSITE" id="PS50878">
    <property type="entry name" value="RT_POL"/>
    <property type="match status" value="1"/>
</dbReference>
<dbReference type="SUPFAM" id="SSF56672">
    <property type="entry name" value="DNA/RNA polymerases"/>
    <property type="match status" value="1"/>
</dbReference>
<dbReference type="Pfam" id="PF00078">
    <property type="entry name" value="RVT_1"/>
    <property type="match status" value="1"/>
</dbReference>
<dbReference type="InterPro" id="IPR000477">
    <property type="entry name" value="RT_dom"/>
</dbReference>
<name>A0A0G0HQB4_9BACT</name>
<gene>
    <name evidence="2" type="ORF">US58_C0012G0019</name>
</gene>
<organism evidence="2 3">
    <name type="scientific">Candidatus Magasanikbacteria bacterium GW2011_GWA2_37_8</name>
    <dbReference type="NCBI Taxonomy" id="1619036"/>
    <lineage>
        <taxon>Bacteria</taxon>
        <taxon>Candidatus Magasanikiibacteriota</taxon>
    </lineage>
</organism>
<dbReference type="Proteomes" id="UP000034333">
    <property type="component" value="Unassembled WGS sequence"/>
</dbReference>
<feature type="domain" description="Reverse transcriptase" evidence="1">
    <location>
        <begin position="1"/>
        <end position="157"/>
    </location>
</feature>
<dbReference type="InterPro" id="IPR043502">
    <property type="entry name" value="DNA/RNA_pol_sf"/>
</dbReference>
<comment type="caution">
    <text evidence="2">The sequence shown here is derived from an EMBL/GenBank/DDBJ whole genome shotgun (WGS) entry which is preliminary data.</text>
</comment>
<dbReference type="PATRIC" id="fig|1619036.3.peg.343"/>
<sequence length="226" mass="27233">MIRQVSHNYTKQCYVLKCDVRKFFDSIDHGVLLEMLSKKIIDRNTNWLLERIIQSFAVGYTTLFERQGVPIGNLTSQLFANVYMNEFDQYVKHKLKVKHYARYTDDFMIVANDRQYLVDLLFPIREFLQNRLKLILHPKKVSLRKYRQGADFLGSVILPQYRLLRNKTKRRIFRKLQCRVKEFKENKIDEIRLEQSLQSYLGVLSHTNAYHLSDEIKNQFWFWLGE</sequence>
<evidence type="ECO:0000259" key="1">
    <source>
        <dbReference type="PROSITE" id="PS50878"/>
    </source>
</evidence>
<dbReference type="GO" id="GO:0003964">
    <property type="term" value="F:RNA-directed DNA polymerase activity"/>
    <property type="evidence" value="ECO:0007669"/>
    <property type="project" value="UniProtKB-KW"/>
</dbReference>
<dbReference type="CDD" id="cd01646">
    <property type="entry name" value="RT_Bac_retron_I"/>
    <property type="match status" value="1"/>
</dbReference>
<dbReference type="EMBL" id="LBTN01000012">
    <property type="protein sequence ID" value="KKQ40810.1"/>
    <property type="molecule type" value="Genomic_DNA"/>
</dbReference>
<evidence type="ECO:0000313" key="3">
    <source>
        <dbReference type="Proteomes" id="UP000034333"/>
    </source>
</evidence>
<dbReference type="AlphaFoldDB" id="A0A0G0HQB4"/>
<keyword evidence="2" id="KW-0548">Nucleotidyltransferase</keyword>
<reference evidence="2 3" key="1">
    <citation type="journal article" date="2015" name="Nature">
        <title>rRNA introns, odd ribosomes, and small enigmatic genomes across a large radiation of phyla.</title>
        <authorList>
            <person name="Brown C.T."/>
            <person name="Hug L.A."/>
            <person name="Thomas B.C."/>
            <person name="Sharon I."/>
            <person name="Castelle C.J."/>
            <person name="Singh A."/>
            <person name="Wilkins M.J."/>
            <person name="Williams K.H."/>
            <person name="Banfield J.F."/>
        </authorList>
    </citation>
    <scope>NUCLEOTIDE SEQUENCE [LARGE SCALE GENOMIC DNA]</scope>
</reference>
<keyword evidence="2" id="KW-0695">RNA-directed DNA polymerase</keyword>
<proteinExistence type="predicted"/>
<dbReference type="PANTHER" id="PTHR34047">
    <property type="entry name" value="NUCLEAR INTRON MATURASE 1, MITOCHONDRIAL-RELATED"/>
    <property type="match status" value="1"/>
</dbReference>
<keyword evidence="2" id="KW-0808">Transferase</keyword>
<dbReference type="PANTHER" id="PTHR34047:SF8">
    <property type="entry name" value="PROTEIN YKFC"/>
    <property type="match status" value="1"/>
</dbReference>
<accession>A0A0G0HQB4</accession>
<dbReference type="InterPro" id="IPR051083">
    <property type="entry name" value="GrpII_Intron_Splice-Mob/Def"/>
</dbReference>
<dbReference type="STRING" id="1619036.US58_C0012G0019"/>
<evidence type="ECO:0000313" key="2">
    <source>
        <dbReference type="EMBL" id="KKQ40810.1"/>
    </source>
</evidence>
<protein>
    <submittedName>
        <fullName evidence="2">RNA-directed DNA polymerase</fullName>
    </submittedName>
</protein>